<dbReference type="EMBL" id="JASFZW010000004">
    <property type="protein sequence ID" value="KAK2078825.1"/>
    <property type="molecule type" value="Genomic_DNA"/>
</dbReference>
<dbReference type="AlphaFoldDB" id="A0AAD9MKX3"/>
<evidence type="ECO:0000313" key="2">
    <source>
        <dbReference type="EMBL" id="KAK2078825.1"/>
    </source>
</evidence>
<sequence>MPRGATKRTAEGGEEVDTKAPLVRGEPGGSPDEFFFPLGGGPETRSRYSLRSASKQPRPDTTEDAGTAAVASPSQSEAKRKRGRPRKLVLEEAAPESGEPLSQSAEVVPQTGPEAVSSEGTSSDEGADREKRPRPSAQETWPQTLLGLAAEAAKGVAGSLAAYAVACGNPEGVAVLTVVDWCSSDGVEARG</sequence>
<keyword evidence="3" id="KW-1185">Reference proteome</keyword>
<accession>A0AAD9MKX3</accession>
<organism evidence="2 3">
    <name type="scientific">Prototheca wickerhamii</name>
    <dbReference type="NCBI Taxonomy" id="3111"/>
    <lineage>
        <taxon>Eukaryota</taxon>
        <taxon>Viridiplantae</taxon>
        <taxon>Chlorophyta</taxon>
        <taxon>core chlorophytes</taxon>
        <taxon>Trebouxiophyceae</taxon>
        <taxon>Chlorellales</taxon>
        <taxon>Chlorellaceae</taxon>
        <taxon>Prototheca</taxon>
    </lineage>
</organism>
<protein>
    <submittedName>
        <fullName evidence="2">Uncharacterized protein</fullName>
    </submittedName>
</protein>
<evidence type="ECO:0000256" key="1">
    <source>
        <dbReference type="SAM" id="MobiDB-lite"/>
    </source>
</evidence>
<comment type="caution">
    <text evidence="2">The sequence shown here is derived from an EMBL/GenBank/DDBJ whole genome shotgun (WGS) entry which is preliminary data.</text>
</comment>
<gene>
    <name evidence="2" type="ORF">QBZ16_003665</name>
</gene>
<evidence type="ECO:0000313" key="3">
    <source>
        <dbReference type="Proteomes" id="UP001255856"/>
    </source>
</evidence>
<proteinExistence type="predicted"/>
<dbReference type="Proteomes" id="UP001255856">
    <property type="component" value="Unassembled WGS sequence"/>
</dbReference>
<feature type="region of interest" description="Disordered" evidence="1">
    <location>
        <begin position="1"/>
        <end position="141"/>
    </location>
</feature>
<reference evidence="2" key="1">
    <citation type="submission" date="2021-01" db="EMBL/GenBank/DDBJ databases">
        <authorList>
            <person name="Eckstrom K.M.E."/>
        </authorList>
    </citation>
    <scope>NUCLEOTIDE SEQUENCE</scope>
    <source>
        <strain evidence="2">UVCC 0001</strain>
    </source>
</reference>
<name>A0AAD9MKX3_PROWI</name>